<name>A0A843U377_COLES</name>
<dbReference type="CDD" id="cd06222">
    <property type="entry name" value="RNase_H_like"/>
    <property type="match status" value="1"/>
</dbReference>
<evidence type="ECO:0000259" key="1">
    <source>
        <dbReference type="PROSITE" id="PS50879"/>
    </source>
</evidence>
<feature type="domain" description="RNase H type-1" evidence="1">
    <location>
        <begin position="1"/>
        <end position="122"/>
    </location>
</feature>
<proteinExistence type="predicted"/>
<dbReference type="Pfam" id="PF13456">
    <property type="entry name" value="RVT_3"/>
    <property type="match status" value="1"/>
</dbReference>
<gene>
    <name evidence="2" type="ORF">Taro_008377</name>
</gene>
<feature type="non-terminal residue" evidence="2">
    <location>
        <position position="229"/>
    </location>
</feature>
<sequence>VDGASKGNPGDSGGGGCIRDRHGNVLVAFAYYYGYGNSMTAEIRALADGIRFAEHFGFHISIVHSDSMALVHSLKAGKCPSWYAYRWWRIAQVFIQRRNYLLHHVYREANQVADSLANYGGESSLKEEKILMGRKFKGCTWSKGVVAVKEVRFCHGSVDTPTTGVNTGFQTLRQNDEEKVKCVDTASSGVDTSPSSLRTQLTDLYCVSTQPQVVSTLDPVPRRPFCQFW</sequence>
<dbReference type="Gene3D" id="3.30.420.10">
    <property type="entry name" value="Ribonuclease H-like superfamily/Ribonuclease H"/>
    <property type="match status" value="1"/>
</dbReference>
<dbReference type="SUPFAM" id="SSF53098">
    <property type="entry name" value="Ribonuclease H-like"/>
    <property type="match status" value="1"/>
</dbReference>
<dbReference type="AlphaFoldDB" id="A0A843U377"/>
<dbReference type="InterPro" id="IPR012337">
    <property type="entry name" value="RNaseH-like_sf"/>
</dbReference>
<comment type="caution">
    <text evidence="2">The sequence shown here is derived from an EMBL/GenBank/DDBJ whole genome shotgun (WGS) entry which is preliminary data.</text>
</comment>
<dbReference type="InterPro" id="IPR044730">
    <property type="entry name" value="RNase_H-like_dom_plant"/>
</dbReference>
<keyword evidence="3" id="KW-1185">Reference proteome</keyword>
<dbReference type="GO" id="GO:0003676">
    <property type="term" value="F:nucleic acid binding"/>
    <property type="evidence" value="ECO:0007669"/>
    <property type="project" value="InterPro"/>
</dbReference>
<dbReference type="OrthoDB" id="597234at2759"/>
<dbReference type="PANTHER" id="PTHR47723">
    <property type="entry name" value="OS05G0353850 PROTEIN"/>
    <property type="match status" value="1"/>
</dbReference>
<dbReference type="PROSITE" id="PS50879">
    <property type="entry name" value="RNASE_H_1"/>
    <property type="match status" value="1"/>
</dbReference>
<accession>A0A843U377</accession>
<feature type="non-terminal residue" evidence="2">
    <location>
        <position position="1"/>
    </location>
</feature>
<reference evidence="2" key="1">
    <citation type="submission" date="2017-07" db="EMBL/GenBank/DDBJ databases">
        <title>Taro Niue Genome Assembly and Annotation.</title>
        <authorList>
            <person name="Atibalentja N."/>
            <person name="Keating K."/>
            <person name="Fields C.J."/>
        </authorList>
    </citation>
    <scope>NUCLEOTIDE SEQUENCE</scope>
    <source>
        <strain evidence="2">Niue_2</strain>
        <tissue evidence="2">Leaf</tissue>
    </source>
</reference>
<organism evidence="2 3">
    <name type="scientific">Colocasia esculenta</name>
    <name type="common">Wild taro</name>
    <name type="synonym">Arum esculentum</name>
    <dbReference type="NCBI Taxonomy" id="4460"/>
    <lineage>
        <taxon>Eukaryota</taxon>
        <taxon>Viridiplantae</taxon>
        <taxon>Streptophyta</taxon>
        <taxon>Embryophyta</taxon>
        <taxon>Tracheophyta</taxon>
        <taxon>Spermatophyta</taxon>
        <taxon>Magnoliopsida</taxon>
        <taxon>Liliopsida</taxon>
        <taxon>Araceae</taxon>
        <taxon>Aroideae</taxon>
        <taxon>Colocasieae</taxon>
        <taxon>Colocasia</taxon>
    </lineage>
</organism>
<evidence type="ECO:0000313" key="3">
    <source>
        <dbReference type="Proteomes" id="UP000652761"/>
    </source>
</evidence>
<dbReference type="EMBL" id="NMUH01000275">
    <property type="protein sequence ID" value="MQL75993.1"/>
    <property type="molecule type" value="Genomic_DNA"/>
</dbReference>
<dbReference type="Proteomes" id="UP000652761">
    <property type="component" value="Unassembled WGS sequence"/>
</dbReference>
<dbReference type="PANTHER" id="PTHR47723:SF19">
    <property type="entry name" value="POLYNUCLEOTIDYL TRANSFERASE, RIBONUCLEASE H-LIKE SUPERFAMILY PROTEIN"/>
    <property type="match status" value="1"/>
</dbReference>
<dbReference type="GO" id="GO:0004523">
    <property type="term" value="F:RNA-DNA hybrid ribonuclease activity"/>
    <property type="evidence" value="ECO:0007669"/>
    <property type="project" value="InterPro"/>
</dbReference>
<dbReference type="InterPro" id="IPR053151">
    <property type="entry name" value="RNase_H-like"/>
</dbReference>
<evidence type="ECO:0000313" key="2">
    <source>
        <dbReference type="EMBL" id="MQL75993.1"/>
    </source>
</evidence>
<dbReference type="InterPro" id="IPR036397">
    <property type="entry name" value="RNaseH_sf"/>
</dbReference>
<protein>
    <recommendedName>
        <fullName evidence="1">RNase H type-1 domain-containing protein</fullName>
    </recommendedName>
</protein>
<dbReference type="InterPro" id="IPR002156">
    <property type="entry name" value="RNaseH_domain"/>
</dbReference>